<evidence type="ECO:0000256" key="1">
    <source>
        <dbReference type="SAM" id="SignalP"/>
    </source>
</evidence>
<dbReference type="InterPro" id="IPR012341">
    <property type="entry name" value="6hp_glycosidase-like_sf"/>
</dbReference>
<name>A0A3N1P313_9GAMM</name>
<keyword evidence="1" id="KW-0732">Signal</keyword>
<evidence type="ECO:0008006" key="4">
    <source>
        <dbReference type="Google" id="ProtNLM"/>
    </source>
</evidence>
<organism evidence="2 3">
    <name type="scientific">Marinimicrobium koreense</name>
    <dbReference type="NCBI Taxonomy" id="306545"/>
    <lineage>
        <taxon>Bacteria</taxon>
        <taxon>Pseudomonadati</taxon>
        <taxon>Pseudomonadota</taxon>
        <taxon>Gammaproteobacteria</taxon>
        <taxon>Cellvibrionales</taxon>
        <taxon>Cellvibrionaceae</taxon>
        <taxon>Marinimicrobium</taxon>
    </lineage>
</organism>
<dbReference type="SUPFAM" id="SSF48208">
    <property type="entry name" value="Six-hairpin glycosidases"/>
    <property type="match status" value="1"/>
</dbReference>
<feature type="signal peptide" evidence="1">
    <location>
        <begin position="1"/>
        <end position="37"/>
    </location>
</feature>
<evidence type="ECO:0000313" key="2">
    <source>
        <dbReference type="EMBL" id="ROQ21597.1"/>
    </source>
</evidence>
<gene>
    <name evidence="2" type="ORF">EDC38_2223</name>
</gene>
<evidence type="ECO:0000313" key="3">
    <source>
        <dbReference type="Proteomes" id="UP000273643"/>
    </source>
</evidence>
<dbReference type="PROSITE" id="PS51257">
    <property type="entry name" value="PROKAR_LIPOPROTEIN"/>
    <property type="match status" value="1"/>
</dbReference>
<dbReference type="Proteomes" id="UP000273643">
    <property type="component" value="Unassembled WGS sequence"/>
</dbReference>
<proteinExistence type="predicted"/>
<dbReference type="GO" id="GO:0005975">
    <property type="term" value="P:carbohydrate metabolic process"/>
    <property type="evidence" value="ECO:0007669"/>
    <property type="project" value="InterPro"/>
</dbReference>
<comment type="caution">
    <text evidence="2">The sequence shown here is derived from an EMBL/GenBank/DDBJ whole genome shotgun (WGS) entry which is preliminary data.</text>
</comment>
<keyword evidence="3" id="KW-1185">Reference proteome</keyword>
<dbReference type="EMBL" id="RJUK01000001">
    <property type="protein sequence ID" value="ROQ21597.1"/>
    <property type="molecule type" value="Genomic_DNA"/>
</dbReference>
<dbReference type="InterPro" id="IPR008928">
    <property type="entry name" value="6-hairpin_glycosidase_sf"/>
</dbReference>
<dbReference type="AlphaFoldDB" id="A0A3N1P313"/>
<accession>A0A3N1P313</accession>
<reference evidence="2 3" key="1">
    <citation type="submission" date="2018-11" db="EMBL/GenBank/DDBJ databases">
        <title>Genomic Encyclopedia of Type Strains, Phase IV (KMG-IV): sequencing the most valuable type-strain genomes for metagenomic binning, comparative biology and taxonomic classification.</title>
        <authorList>
            <person name="Goeker M."/>
        </authorList>
    </citation>
    <scope>NUCLEOTIDE SEQUENCE [LARGE SCALE GENOMIC DNA]</scope>
    <source>
        <strain evidence="2 3">DSM 16974</strain>
    </source>
</reference>
<protein>
    <recommendedName>
        <fullName evidence="4">Glycosyl hydrolase family 65</fullName>
    </recommendedName>
</protein>
<feature type="chain" id="PRO_5018269629" description="Glycosyl hydrolase family 65" evidence="1">
    <location>
        <begin position="38"/>
        <end position="718"/>
    </location>
</feature>
<dbReference type="Gene3D" id="1.50.10.10">
    <property type="match status" value="1"/>
</dbReference>
<sequence>MLYPIRIRARSPFRAGLTLLLASIVLLGCQAPGQSEAIDRQALVERHNPSQSGLDPLSPFTLGNGEFAFTADFTGLQTFPDAYEEGIPLGTLAQWGWHSVENTGGYQLADTFKNYDTDGRAVPYAAGQPSEAGEWLRANPHRLHLGRVGLALSTGSGEAAGPEALTDPTQRLDMWRGQLHSEFRLGGEPVSVITAVHPERDQVAARIRSPLLAEDRVALTLAFPYGSLSWGKQTADWSQPERHSTLVYEQGSQHVLLRRQLDGDRYFVRLSWEGEASLAQTDRHEFRLSTDQPELAFTIHYSSTEPEGEQPDTELTLAASAEHWPAFWQSGGAIDFSGTDDPRARELERRMVLSRYLTAIQTASSLPPAETGLTYNSWYGKFHLEMHWWHGVHYVLWGKPELFEKSLPWYHEVALAKAREKAQRQGYAGARWPKMIGPQANESPSTVGVFLIWQQPHPIYFAELLYQYHDQDPAILERYRDIVFATADFMADYAIYEPDADRYRLGPPLIPGQEIYAPEEAFNPVFELAYWRYGLSVAQRWRERLALDAEPEWDQVLNKLSDYPMHKGLYPNSENALETFEDPIHRNDHPTMLGAYGMLPGSGIDPDAMADTLDAVMHDWNWQRTWGWDYPMIAMSAARVGRPEQAVDALLMDVQKNRYLNNGHNYQDERLTIYLPGNGGLLTALAMMAAGWEGTPDDHTPGFPDDWTVRHEGLTPLP</sequence>